<feature type="domain" description="Ribosomal RNA adenine methylase transferase N-terminal" evidence="4">
    <location>
        <begin position="27"/>
        <end position="156"/>
    </location>
</feature>
<dbReference type="EC" id="2.1.1.-" evidence="5"/>
<dbReference type="SMART" id="SM00650">
    <property type="entry name" value="rADc"/>
    <property type="match status" value="1"/>
</dbReference>
<comment type="caution">
    <text evidence="5">The sequence shown here is derived from an EMBL/GenBank/DDBJ whole genome shotgun (WGS) entry which is preliminary data.</text>
</comment>
<evidence type="ECO:0000256" key="2">
    <source>
        <dbReference type="ARBA" id="ARBA00022679"/>
    </source>
</evidence>
<protein>
    <submittedName>
        <fullName evidence="5">tRNA 5-carboxymethoxyuridine methyltransferase</fullName>
        <ecNumber evidence="5">2.1.1.-</ecNumber>
    </submittedName>
</protein>
<reference evidence="5 6" key="1">
    <citation type="submission" date="2021-06" db="EMBL/GenBank/DDBJ databases">
        <authorList>
            <person name="Criscuolo A."/>
        </authorList>
    </citation>
    <scope>NUCLEOTIDE SEQUENCE [LARGE SCALE GENOMIC DNA]</scope>
    <source>
        <strain evidence="6">CIP 111802</strain>
    </source>
</reference>
<dbReference type="InterPro" id="IPR041698">
    <property type="entry name" value="Methyltransf_25"/>
</dbReference>
<keyword evidence="2 5" id="KW-0808">Transferase</keyword>
<dbReference type="GO" id="GO:0032259">
    <property type="term" value="P:methylation"/>
    <property type="evidence" value="ECO:0007669"/>
    <property type="project" value="UniProtKB-KW"/>
</dbReference>
<keyword evidence="3" id="KW-0949">S-adenosyl-L-methionine</keyword>
<dbReference type="InterPro" id="IPR020598">
    <property type="entry name" value="rRNA_Ade_methylase_Trfase_N"/>
</dbReference>
<proteinExistence type="predicted"/>
<dbReference type="GO" id="GO:0008168">
    <property type="term" value="F:methyltransferase activity"/>
    <property type="evidence" value="ECO:0007669"/>
    <property type="project" value="UniProtKB-KW"/>
</dbReference>
<dbReference type="PANTHER" id="PTHR44942">
    <property type="entry name" value="METHYLTRANSF_11 DOMAIN-CONTAINING PROTEIN"/>
    <property type="match status" value="1"/>
</dbReference>
<dbReference type="PANTHER" id="PTHR44942:SF4">
    <property type="entry name" value="METHYLTRANSFERASE TYPE 11 DOMAIN-CONTAINING PROTEIN"/>
    <property type="match status" value="1"/>
</dbReference>
<evidence type="ECO:0000256" key="3">
    <source>
        <dbReference type="ARBA" id="ARBA00022691"/>
    </source>
</evidence>
<dbReference type="CDD" id="cd02440">
    <property type="entry name" value="AdoMet_MTases"/>
    <property type="match status" value="1"/>
</dbReference>
<evidence type="ECO:0000313" key="5">
    <source>
        <dbReference type="EMBL" id="CAG7637078.1"/>
    </source>
</evidence>
<evidence type="ECO:0000256" key="1">
    <source>
        <dbReference type="ARBA" id="ARBA00022603"/>
    </source>
</evidence>
<organism evidence="5 6">
    <name type="scientific">Paenibacillus allorhizosphaerae</name>
    <dbReference type="NCBI Taxonomy" id="2849866"/>
    <lineage>
        <taxon>Bacteria</taxon>
        <taxon>Bacillati</taxon>
        <taxon>Bacillota</taxon>
        <taxon>Bacilli</taxon>
        <taxon>Bacillales</taxon>
        <taxon>Paenibacillaceae</taxon>
        <taxon>Paenibacillus</taxon>
    </lineage>
</organism>
<gene>
    <name evidence="5" type="primary">cmoM</name>
    <name evidence="5" type="ORF">PAECIP111802_02319</name>
</gene>
<dbReference type="EMBL" id="CAJVCE010000005">
    <property type="protein sequence ID" value="CAG7637078.1"/>
    <property type="molecule type" value="Genomic_DNA"/>
</dbReference>
<sequence length="261" mass="29541">MRQEKRATFNEVAELYDRVRNRYPEQLFDDLFDATQLTSQARILEIGPGTGIATLELAKRGCRIVAVELGAEMTAVARRNLAAYPNVEIHVGTFEDWTPPLSEPFDLVIAATAFHWLDPEVRYLKPASLLRQGGYLAIVNYVHVAGGDQLFFEQVQSCYEKYMPGTPPNLRLPQISDMKPDTGPLEDSGLFEKPIVRNYVTEETYSSEQYIDLLSTYSTHGTLDASNRRQLFECVSSLIDNQYNGKVSKCYLNELLVARKC</sequence>
<evidence type="ECO:0000313" key="6">
    <source>
        <dbReference type="Proteomes" id="UP000730618"/>
    </source>
</evidence>
<dbReference type="InterPro" id="IPR051052">
    <property type="entry name" value="Diverse_substrate_MTase"/>
</dbReference>
<keyword evidence="1 5" id="KW-0489">Methyltransferase</keyword>
<name>A0ABM8VG33_9BACL</name>
<dbReference type="Proteomes" id="UP000730618">
    <property type="component" value="Unassembled WGS sequence"/>
</dbReference>
<keyword evidence="6" id="KW-1185">Reference proteome</keyword>
<dbReference type="RefSeq" id="WP_218098642.1">
    <property type="nucleotide sequence ID" value="NZ_CAJVCE010000005.1"/>
</dbReference>
<evidence type="ECO:0000259" key="4">
    <source>
        <dbReference type="SMART" id="SM00650"/>
    </source>
</evidence>
<dbReference type="Pfam" id="PF13649">
    <property type="entry name" value="Methyltransf_25"/>
    <property type="match status" value="1"/>
</dbReference>
<accession>A0ABM8VG33</accession>